<evidence type="ECO:0000259" key="4">
    <source>
        <dbReference type="PROSITE" id="PS50869"/>
    </source>
</evidence>
<gene>
    <name evidence="5" type="ORF">CHS0354_035600</name>
</gene>
<dbReference type="AlphaFoldDB" id="A0AAE0VHF3"/>
<dbReference type="GO" id="GO:0005615">
    <property type="term" value="C:extracellular space"/>
    <property type="evidence" value="ECO:0007669"/>
    <property type="project" value="TreeGrafter"/>
</dbReference>
<sequence>MKPMATDTKPDLSTVVVQTASEPKRPEEAKEKRKRLKIIVISVVVLVVVVTAAIISVVYIVGKQAEDTIKTAWLPYKDESGQSSTQKVTVTSREEKFEIAGTGTAVFDFEKSLLAYKPDKMSKPTCFLTAVNTSTLLSPEKLKSLLGDKTVSNLPSNTSHHAEYMSSDVVVPNKDFLSPMSKELCKDTEVVWMVPKPDCVDEKSMARKKRACYYYYYCYILYCDAFYCYYECYWWLVCY</sequence>
<evidence type="ECO:0000313" key="6">
    <source>
        <dbReference type="Proteomes" id="UP001195483"/>
    </source>
</evidence>
<feature type="transmembrane region" description="Helical" evidence="3">
    <location>
        <begin position="213"/>
        <end position="236"/>
    </location>
</feature>
<evidence type="ECO:0000256" key="1">
    <source>
        <dbReference type="ARBA" id="ARBA00023157"/>
    </source>
</evidence>
<dbReference type="PANTHER" id="PTHR10800">
    <property type="entry name" value="PULMONARY SURFACTANT-ASSOCIATED PROTEIN C"/>
    <property type="match status" value="1"/>
</dbReference>
<evidence type="ECO:0000256" key="3">
    <source>
        <dbReference type="SAM" id="Phobius"/>
    </source>
</evidence>
<reference evidence="5" key="2">
    <citation type="journal article" date="2021" name="Genome Biol. Evol.">
        <title>Developing a high-quality reference genome for a parasitic bivalve with doubly uniparental inheritance (Bivalvia: Unionida).</title>
        <authorList>
            <person name="Smith C.H."/>
        </authorList>
    </citation>
    <scope>NUCLEOTIDE SEQUENCE</scope>
    <source>
        <strain evidence="5">CHS0354</strain>
        <tissue evidence="5">Mantle</tissue>
    </source>
</reference>
<feature type="transmembrane region" description="Helical" evidence="3">
    <location>
        <begin position="38"/>
        <end position="61"/>
    </location>
</feature>
<dbReference type="GO" id="GO:0007585">
    <property type="term" value="P:respiratory gaseous exchange by respiratory system"/>
    <property type="evidence" value="ECO:0007669"/>
    <property type="project" value="InterPro"/>
</dbReference>
<reference evidence="5" key="3">
    <citation type="submission" date="2023-05" db="EMBL/GenBank/DDBJ databases">
        <authorList>
            <person name="Smith C.H."/>
        </authorList>
    </citation>
    <scope>NUCLEOTIDE SEQUENCE</scope>
    <source>
        <strain evidence="5">CHS0354</strain>
        <tissue evidence="5">Mantle</tissue>
    </source>
</reference>
<feature type="region of interest" description="Disordered" evidence="2">
    <location>
        <begin position="1"/>
        <end position="29"/>
    </location>
</feature>
<dbReference type="PROSITE" id="PS50869">
    <property type="entry name" value="BRICHOS"/>
    <property type="match status" value="1"/>
</dbReference>
<name>A0AAE0VHF3_9BIVA</name>
<dbReference type="InterPro" id="IPR007084">
    <property type="entry name" value="BRICHOS_dom"/>
</dbReference>
<dbReference type="Gene3D" id="3.30.390.150">
    <property type="match status" value="1"/>
</dbReference>
<dbReference type="EMBL" id="JAEAOA010002074">
    <property type="protein sequence ID" value="KAK3578398.1"/>
    <property type="molecule type" value="Genomic_DNA"/>
</dbReference>
<dbReference type="SMART" id="SM01039">
    <property type="entry name" value="BRICHOS"/>
    <property type="match status" value="1"/>
</dbReference>
<proteinExistence type="predicted"/>
<feature type="domain" description="BRICHOS" evidence="4">
    <location>
        <begin position="97"/>
        <end position="193"/>
    </location>
</feature>
<dbReference type="InterPro" id="IPR001729">
    <property type="entry name" value="SP-C"/>
</dbReference>
<comment type="caution">
    <text evidence="5">The sequence shown here is derived from an EMBL/GenBank/DDBJ whole genome shotgun (WGS) entry which is preliminary data.</text>
</comment>
<keyword evidence="6" id="KW-1185">Reference proteome</keyword>
<reference evidence="5" key="1">
    <citation type="journal article" date="2021" name="Genome Biol. Evol.">
        <title>A High-Quality Reference Genome for a Parasitic Bivalve with Doubly Uniparental Inheritance (Bivalvia: Unionida).</title>
        <authorList>
            <person name="Smith C.H."/>
        </authorList>
    </citation>
    <scope>NUCLEOTIDE SEQUENCE</scope>
    <source>
        <strain evidence="5">CHS0354</strain>
    </source>
</reference>
<keyword evidence="3" id="KW-1133">Transmembrane helix</keyword>
<keyword evidence="1" id="KW-1015">Disulfide bond</keyword>
<evidence type="ECO:0000256" key="2">
    <source>
        <dbReference type="SAM" id="MobiDB-lite"/>
    </source>
</evidence>
<dbReference type="PANTHER" id="PTHR10800:SF4">
    <property type="entry name" value="PULMONARY SURFACTANT-ASSOCIATED PROTEIN C"/>
    <property type="match status" value="1"/>
</dbReference>
<dbReference type="Pfam" id="PF04089">
    <property type="entry name" value="BRICHOS"/>
    <property type="match status" value="1"/>
</dbReference>
<protein>
    <recommendedName>
        <fullName evidence="4">BRICHOS domain-containing protein</fullName>
    </recommendedName>
</protein>
<dbReference type="Proteomes" id="UP001195483">
    <property type="component" value="Unassembled WGS sequence"/>
</dbReference>
<evidence type="ECO:0000313" key="5">
    <source>
        <dbReference type="EMBL" id="KAK3578398.1"/>
    </source>
</evidence>
<organism evidence="5 6">
    <name type="scientific">Potamilus streckersoni</name>
    <dbReference type="NCBI Taxonomy" id="2493646"/>
    <lineage>
        <taxon>Eukaryota</taxon>
        <taxon>Metazoa</taxon>
        <taxon>Spiralia</taxon>
        <taxon>Lophotrochozoa</taxon>
        <taxon>Mollusca</taxon>
        <taxon>Bivalvia</taxon>
        <taxon>Autobranchia</taxon>
        <taxon>Heteroconchia</taxon>
        <taxon>Palaeoheterodonta</taxon>
        <taxon>Unionida</taxon>
        <taxon>Unionoidea</taxon>
        <taxon>Unionidae</taxon>
        <taxon>Ambleminae</taxon>
        <taxon>Lampsilini</taxon>
        <taxon>Potamilus</taxon>
    </lineage>
</organism>
<keyword evidence="3" id="KW-0472">Membrane</keyword>
<keyword evidence="3" id="KW-0812">Transmembrane</keyword>
<accession>A0AAE0VHF3</accession>